<keyword evidence="2" id="KW-1133">Transmembrane helix</keyword>
<feature type="compositionally biased region" description="Pro residues" evidence="1">
    <location>
        <begin position="998"/>
        <end position="1008"/>
    </location>
</feature>
<dbReference type="PROSITE" id="PS50004">
    <property type="entry name" value="C2"/>
    <property type="match status" value="1"/>
</dbReference>
<name>A0A8C7VT48_ONCMY</name>
<keyword evidence="2" id="KW-0812">Transmembrane</keyword>
<dbReference type="SMART" id="SM00239">
    <property type="entry name" value="C2"/>
    <property type="match status" value="1"/>
</dbReference>
<dbReference type="InterPro" id="IPR000008">
    <property type="entry name" value="C2_dom"/>
</dbReference>
<feature type="compositionally biased region" description="Low complexity" evidence="1">
    <location>
        <begin position="1027"/>
        <end position="1036"/>
    </location>
</feature>
<dbReference type="Ensembl" id="ENSOMYT00000052951.2">
    <property type="protein sequence ID" value="ENSOMYP00000048690.2"/>
    <property type="gene ID" value="ENSOMYG00000022164.2"/>
</dbReference>
<feature type="region of interest" description="Disordered" evidence="1">
    <location>
        <begin position="636"/>
        <end position="1048"/>
    </location>
</feature>
<sequence>MTDPESPLSNSVLGDLQWLCMVTLFIASSITLILYLIQYFYDDLRIQKPEQNNAVSEEADALLGWALSLKSWKSQWRVAWCRALNDESRKSGSPVQLTFEEESLQSSELVVGQVSSFKKSAGQKVAQCKVVGDRLQFSLSASPSAMSPGEPCRYSMKISPLEVQLDLQIREAEGEVWVGWGVSHLETWDLQLSPSFTQDNATGPSVAAVKDVLRQLLCAARPSVMLSCRPAQATEVKEACKQVTSPPKPPRAHDWKLLVKNIRVTCKEQEDGAAGRMNPLCVLQLDDPPQKLSTSVLQNTASPAWDQPFIFELNGRSKELNIQLLDDGKPQENSLMGQVSVPFHLVKKQPKGQQTFALISKDKDQVTGSLTAEFTYLEPSEVRSWQPPTPALTKRVEMDRTVMPCGTVVTTITAVKSKPARPLLPGLSKNPTQQTPLKPPSGTKSKLSSRRVSEQPSMLGTMGSKALSSSDTELLMLNGSDPVAEAAIRQLHESAKQKLKSPVKKSTIIISGVAKTPLSQDDEMALMVGYAAAMDASMSEQGSQEISLATASVVGASSNLPEAWSEPQEGPSGVVQAQAQQASQAEEDPDRNADKTSMSLCISESGSKKSREDTIANQKCFPEERRLPAKECQAVLPPAPPVQGPGYEPVAQRPGVLGATCDGGPRETHSHFQPDVEPQAAAQEQEQSQRLHNPDIHSHPGGTTRSLTLPPIVLEPPTPPLLPPLTPSLVLQPPTPPLLPPLTPSLVLQPPTPPLLPPLTPSLVLQPPTPPPRPPASSPPLVFQPPTPPPLPPASSPPLVLQSATPPPLPPASSPPLVLQSPTPPPLPPASSPPLVLQHPTPPPLQPASSPPLVLQPPTPPPLPPASFPPLVLQPPTPTPLPPASSPPLVLQPPTPPSHPPASSSPLVLQPPTPPSHPPASSPPLVLQPPTPPSQPPASSPPLVLQPPTPPPLPPASSPPLVLQPPTPTPLPLTSSPPLVLQPPTPPPLPLTSSPPLVLQPPTPPPLPLTSSPPLVLQPPTPPPLPLASSPLVLQPPTSPPLPLASSPLVLQLPTSPPLPLASSPLVLQLPTPPPLPLASSPPLVLQPPTPPPLPLASSPLVLQLPMPPPPLPPCTD</sequence>
<feature type="compositionally biased region" description="Pro residues" evidence="1">
    <location>
        <begin position="822"/>
        <end position="832"/>
    </location>
</feature>
<feature type="region of interest" description="Disordered" evidence="1">
    <location>
        <begin position="561"/>
        <end position="596"/>
    </location>
</feature>
<dbReference type="InterPro" id="IPR039934">
    <property type="entry name" value="C2CD2/C2CD2L"/>
</dbReference>
<feature type="compositionally biased region" description="Pro residues" evidence="1">
    <location>
        <begin position="713"/>
        <end position="726"/>
    </location>
</feature>
<evidence type="ECO:0000313" key="4">
    <source>
        <dbReference type="Ensembl" id="ENSOMYP00000048690.2"/>
    </source>
</evidence>
<feature type="compositionally biased region" description="Pro residues" evidence="1">
    <location>
        <begin position="767"/>
        <end position="796"/>
    </location>
</feature>
<dbReference type="InterPro" id="IPR040885">
    <property type="entry name" value="SMP_C2CD2L"/>
</dbReference>
<dbReference type="SUPFAM" id="SSF49562">
    <property type="entry name" value="C2 domain (Calcium/lipid-binding domain, CaLB)"/>
    <property type="match status" value="1"/>
</dbReference>
<evidence type="ECO:0000313" key="5">
    <source>
        <dbReference type="Proteomes" id="UP000694395"/>
    </source>
</evidence>
<dbReference type="Proteomes" id="UP000694395">
    <property type="component" value="Chromosome 10"/>
</dbReference>
<feature type="transmembrane region" description="Helical" evidence="2">
    <location>
        <begin position="16"/>
        <end position="37"/>
    </location>
</feature>
<reference evidence="4" key="1">
    <citation type="submission" date="2020-07" db="EMBL/GenBank/DDBJ databases">
        <title>A long reads based de novo assembly of the rainbow trout Arlee double haploid line genome.</title>
        <authorList>
            <person name="Gao G."/>
            <person name="Palti Y."/>
        </authorList>
    </citation>
    <scope>NUCLEOTIDE SEQUENCE [LARGE SCALE GENOMIC DNA]</scope>
</reference>
<dbReference type="GeneTree" id="ENSGT00530000063764"/>
<evidence type="ECO:0000256" key="2">
    <source>
        <dbReference type="SAM" id="Phobius"/>
    </source>
</evidence>
<dbReference type="PANTHER" id="PTHR21119:SF7">
    <property type="entry name" value="C2 DOMAIN-CONTAINING PROTEIN 2"/>
    <property type="match status" value="1"/>
</dbReference>
<feature type="region of interest" description="Disordered" evidence="1">
    <location>
        <begin position="1070"/>
        <end position="1117"/>
    </location>
</feature>
<dbReference type="InterPro" id="IPR035892">
    <property type="entry name" value="C2_domain_sf"/>
</dbReference>
<feature type="compositionally biased region" description="Pro residues" evidence="1">
    <location>
        <begin position="980"/>
        <end position="990"/>
    </location>
</feature>
<feature type="compositionally biased region" description="Basic and acidic residues" evidence="1">
    <location>
        <begin position="664"/>
        <end position="674"/>
    </location>
</feature>
<feature type="compositionally biased region" description="Low complexity" evidence="1">
    <location>
        <begin position="1096"/>
        <end position="1105"/>
    </location>
</feature>
<protein>
    <recommendedName>
        <fullName evidence="3">C2 domain-containing protein</fullName>
    </recommendedName>
</protein>
<proteinExistence type="predicted"/>
<feature type="region of interest" description="Disordered" evidence="1">
    <location>
        <begin position="420"/>
        <end position="465"/>
    </location>
</feature>
<reference evidence="4" key="2">
    <citation type="submission" date="2025-08" db="UniProtKB">
        <authorList>
            <consortium name="Ensembl"/>
        </authorList>
    </citation>
    <scope>IDENTIFICATION</scope>
</reference>
<feature type="compositionally biased region" description="Pro residues" evidence="1">
    <location>
        <begin position="909"/>
        <end position="971"/>
    </location>
</feature>
<feature type="compositionally biased region" description="Pro residues" evidence="1">
    <location>
        <begin position="840"/>
        <end position="900"/>
    </location>
</feature>
<dbReference type="AlphaFoldDB" id="A0A8C7VT48"/>
<feature type="compositionally biased region" description="Pro residues" evidence="1">
    <location>
        <begin position="1106"/>
        <end position="1117"/>
    </location>
</feature>
<feature type="compositionally biased region" description="Pro residues" evidence="1">
    <location>
        <begin position="805"/>
        <end position="814"/>
    </location>
</feature>
<dbReference type="Gene3D" id="2.60.40.150">
    <property type="entry name" value="C2 domain"/>
    <property type="match status" value="1"/>
</dbReference>
<reference evidence="4" key="3">
    <citation type="submission" date="2025-09" db="UniProtKB">
        <authorList>
            <consortium name="Ensembl"/>
        </authorList>
    </citation>
    <scope>IDENTIFICATION</scope>
</reference>
<dbReference type="PANTHER" id="PTHR21119">
    <property type="entry name" value="C2 DOMAIN-CONTAINING PROTEIN"/>
    <property type="match status" value="1"/>
</dbReference>
<feature type="compositionally biased region" description="Pro residues" evidence="1">
    <location>
        <begin position="1085"/>
        <end position="1095"/>
    </location>
</feature>
<evidence type="ECO:0000259" key="3">
    <source>
        <dbReference type="PROSITE" id="PS50004"/>
    </source>
</evidence>
<dbReference type="Pfam" id="PF18696">
    <property type="entry name" value="SMP_C2CD2L"/>
    <property type="match status" value="1"/>
</dbReference>
<accession>A0A8C7VT48</accession>
<organism evidence="4 5">
    <name type="scientific">Oncorhynchus mykiss</name>
    <name type="common">Rainbow trout</name>
    <name type="synonym">Salmo gairdneri</name>
    <dbReference type="NCBI Taxonomy" id="8022"/>
    <lineage>
        <taxon>Eukaryota</taxon>
        <taxon>Metazoa</taxon>
        <taxon>Chordata</taxon>
        <taxon>Craniata</taxon>
        <taxon>Vertebrata</taxon>
        <taxon>Euteleostomi</taxon>
        <taxon>Actinopterygii</taxon>
        <taxon>Neopterygii</taxon>
        <taxon>Teleostei</taxon>
        <taxon>Protacanthopterygii</taxon>
        <taxon>Salmoniformes</taxon>
        <taxon>Salmonidae</taxon>
        <taxon>Salmoninae</taxon>
        <taxon>Oncorhynchus</taxon>
    </lineage>
</organism>
<feature type="compositionally biased region" description="Pro residues" evidence="1">
    <location>
        <begin position="750"/>
        <end position="760"/>
    </location>
</feature>
<feature type="compositionally biased region" description="Low complexity" evidence="1">
    <location>
        <begin position="677"/>
        <end position="686"/>
    </location>
</feature>
<keyword evidence="2" id="KW-0472">Membrane</keyword>
<keyword evidence="5" id="KW-1185">Reference proteome</keyword>
<dbReference type="Pfam" id="PF00168">
    <property type="entry name" value="C2"/>
    <property type="match status" value="1"/>
</dbReference>
<feature type="compositionally biased region" description="Pro residues" evidence="1">
    <location>
        <begin position="733"/>
        <end position="743"/>
    </location>
</feature>
<feature type="compositionally biased region" description="Pro residues" evidence="1">
    <location>
        <begin position="1016"/>
        <end position="1026"/>
    </location>
</feature>
<dbReference type="CDD" id="cd21682">
    <property type="entry name" value="SMP_C2CD2"/>
    <property type="match status" value="1"/>
</dbReference>
<evidence type="ECO:0000256" key="1">
    <source>
        <dbReference type="SAM" id="MobiDB-lite"/>
    </source>
</evidence>
<feature type="compositionally biased region" description="Polar residues" evidence="1">
    <location>
        <begin position="429"/>
        <end position="446"/>
    </location>
</feature>
<feature type="domain" description="C2" evidence="3">
    <location>
        <begin position="245"/>
        <end position="356"/>
    </location>
</feature>
<feature type="compositionally biased region" description="Basic and acidic residues" evidence="1">
    <location>
        <begin position="687"/>
        <end position="698"/>
    </location>
</feature>